<reference evidence="4 5" key="1">
    <citation type="journal article" date="2020" name="ISME J.">
        <title>Uncovering the hidden diversity of litter-decomposition mechanisms in mushroom-forming fungi.</title>
        <authorList>
            <person name="Floudas D."/>
            <person name="Bentzer J."/>
            <person name="Ahren D."/>
            <person name="Johansson T."/>
            <person name="Persson P."/>
            <person name="Tunlid A."/>
        </authorList>
    </citation>
    <scope>NUCLEOTIDE SEQUENCE [LARGE SCALE GENOMIC DNA]</scope>
    <source>
        <strain evidence="4 5">CBS 291.85</strain>
    </source>
</reference>
<dbReference type="PANTHER" id="PTHR15898">
    <property type="entry name" value="BIFUNCTIONAL APOPTOSIS REGULATOR"/>
    <property type="match status" value="1"/>
</dbReference>
<sequence>MASYSEDEFDAIIEAIGDAEWNALTSQIPGGSGPGRDLERPRADQALSQHEEFEEGSSSPSSRSSETAATNSTHSAPVMRRSPSESSSAYFSEDEDDMDSLFLEQLDRLEREVLDAMEASSQPPHEQSHIPSETTNNHSHTHDSHSHPQRYTPHHNNPDPKPKPLPLLSTVNPVTSSPKRPRSCSDSSDDGVLLNKKGKTKAIGDIEELMEGFLEEVTCPICFDVLVGASLINPCGHTLCGPCGYAWVTLKKQTTCPVCRAKCCHFKPLISNIMVDNMIEKHIEIQAARGDVDWAIGGVKWKERHERLEKWKKNVNYTRGVPRRLPVNMLPTEPPANVVDPDILFGIRAMHSANDYGPRSIFDIFAA</sequence>
<dbReference type="GO" id="GO:0008270">
    <property type="term" value="F:zinc ion binding"/>
    <property type="evidence" value="ECO:0007669"/>
    <property type="project" value="UniProtKB-KW"/>
</dbReference>
<dbReference type="InterPro" id="IPR001841">
    <property type="entry name" value="Znf_RING"/>
</dbReference>
<dbReference type="PROSITE" id="PS50089">
    <property type="entry name" value="ZF_RING_2"/>
    <property type="match status" value="1"/>
</dbReference>
<dbReference type="SMART" id="SM00184">
    <property type="entry name" value="RING"/>
    <property type="match status" value="1"/>
</dbReference>
<feature type="compositionally biased region" description="Polar residues" evidence="2">
    <location>
        <begin position="169"/>
        <end position="178"/>
    </location>
</feature>
<accession>A0A8H5H167</accession>
<evidence type="ECO:0000313" key="4">
    <source>
        <dbReference type="EMBL" id="KAF5374853.1"/>
    </source>
</evidence>
<keyword evidence="1" id="KW-0863">Zinc-finger</keyword>
<dbReference type="InterPro" id="IPR013083">
    <property type="entry name" value="Znf_RING/FYVE/PHD"/>
</dbReference>
<evidence type="ECO:0000256" key="1">
    <source>
        <dbReference type="PROSITE-ProRule" id="PRU00175"/>
    </source>
</evidence>
<feature type="compositionally biased region" description="Low complexity" evidence="2">
    <location>
        <begin position="56"/>
        <end position="66"/>
    </location>
</feature>
<gene>
    <name evidence="4" type="ORF">D9758_000073</name>
</gene>
<organism evidence="4 5">
    <name type="scientific">Tetrapyrgos nigripes</name>
    <dbReference type="NCBI Taxonomy" id="182062"/>
    <lineage>
        <taxon>Eukaryota</taxon>
        <taxon>Fungi</taxon>
        <taxon>Dikarya</taxon>
        <taxon>Basidiomycota</taxon>
        <taxon>Agaricomycotina</taxon>
        <taxon>Agaricomycetes</taxon>
        <taxon>Agaricomycetidae</taxon>
        <taxon>Agaricales</taxon>
        <taxon>Marasmiineae</taxon>
        <taxon>Marasmiaceae</taxon>
        <taxon>Tetrapyrgos</taxon>
    </lineage>
</organism>
<dbReference type="OrthoDB" id="6105938at2759"/>
<dbReference type="GO" id="GO:0061630">
    <property type="term" value="F:ubiquitin protein ligase activity"/>
    <property type="evidence" value="ECO:0007669"/>
    <property type="project" value="TreeGrafter"/>
</dbReference>
<evidence type="ECO:0000313" key="5">
    <source>
        <dbReference type="Proteomes" id="UP000559256"/>
    </source>
</evidence>
<evidence type="ECO:0000259" key="3">
    <source>
        <dbReference type="PROSITE" id="PS50089"/>
    </source>
</evidence>
<protein>
    <recommendedName>
        <fullName evidence="3">RING-type domain-containing protein</fullName>
    </recommendedName>
</protein>
<keyword evidence="1" id="KW-0862">Zinc</keyword>
<dbReference type="PANTHER" id="PTHR15898:SF13">
    <property type="entry name" value="BIFUNCTIONAL APOPTOSIS REGULATOR"/>
    <property type="match status" value="1"/>
</dbReference>
<feature type="region of interest" description="Disordered" evidence="2">
    <location>
        <begin position="24"/>
        <end position="95"/>
    </location>
</feature>
<proteinExistence type="predicted"/>
<keyword evidence="5" id="KW-1185">Reference proteome</keyword>
<evidence type="ECO:0000256" key="2">
    <source>
        <dbReference type="SAM" id="MobiDB-lite"/>
    </source>
</evidence>
<dbReference type="Proteomes" id="UP000559256">
    <property type="component" value="Unassembled WGS sequence"/>
</dbReference>
<feature type="region of interest" description="Disordered" evidence="2">
    <location>
        <begin position="117"/>
        <end position="192"/>
    </location>
</feature>
<name>A0A8H5H167_9AGAR</name>
<feature type="domain" description="RING-type" evidence="3">
    <location>
        <begin position="219"/>
        <end position="260"/>
    </location>
</feature>
<dbReference type="SUPFAM" id="SSF57850">
    <property type="entry name" value="RING/U-box"/>
    <property type="match status" value="1"/>
</dbReference>
<comment type="caution">
    <text evidence="4">The sequence shown here is derived from an EMBL/GenBank/DDBJ whole genome shotgun (WGS) entry which is preliminary data.</text>
</comment>
<keyword evidence="1" id="KW-0479">Metal-binding</keyword>
<dbReference type="AlphaFoldDB" id="A0A8H5H167"/>
<dbReference type="Pfam" id="PF13923">
    <property type="entry name" value="zf-C3HC4_2"/>
    <property type="match status" value="1"/>
</dbReference>
<dbReference type="Gene3D" id="3.30.40.10">
    <property type="entry name" value="Zinc/RING finger domain, C3HC4 (zinc finger)"/>
    <property type="match status" value="1"/>
</dbReference>
<feature type="compositionally biased region" description="Polar residues" evidence="2">
    <location>
        <begin position="119"/>
        <end position="133"/>
    </location>
</feature>
<dbReference type="EMBL" id="JAACJM010000001">
    <property type="protein sequence ID" value="KAF5374853.1"/>
    <property type="molecule type" value="Genomic_DNA"/>
</dbReference>
<dbReference type="GO" id="GO:0043161">
    <property type="term" value="P:proteasome-mediated ubiquitin-dependent protein catabolic process"/>
    <property type="evidence" value="ECO:0007669"/>
    <property type="project" value="TreeGrafter"/>
</dbReference>